<sequence>MRALFHRRLLYIKLCSPLVTASWSFVFFVIKAPQCCVVFRGAKESQGSRLCDSGLSFLGRSRVNRQQDFCAFLEVAELVAHAERLAYDRVLGHFGPGKVGDMIHGSCAGGWRPFRNPVGWRYSRCVPVAMLCLNGKILVNFVEAVEVKREA</sequence>
<dbReference type="Proteomes" id="UP001367316">
    <property type="component" value="Unassembled WGS sequence"/>
</dbReference>
<name>A0ABR1N7R8_9PEZI</name>
<evidence type="ECO:0008006" key="3">
    <source>
        <dbReference type="Google" id="ProtNLM"/>
    </source>
</evidence>
<organism evidence="1 2">
    <name type="scientific">Phyllosticta paracitricarpa</name>
    <dbReference type="NCBI Taxonomy" id="2016321"/>
    <lineage>
        <taxon>Eukaryota</taxon>
        <taxon>Fungi</taxon>
        <taxon>Dikarya</taxon>
        <taxon>Ascomycota</taxon>
        <taxon>Pezizomycotina</taxon>
        <taxon>Dothideomycetes</taxon>
        <taxon>Dothideomycetes incertae sedis</taxon>
        <taxon>Botryosphaeriales</taxon>
        <taxon>Phyllostictaceae</taxon>
        <taxon>Phyllosticta</taxon>
    </lineage>
</organism>
<evidence type="ECO:0000313" key="1">
    <source>
        <dbReference type="EMBL" id="KAK7611250.1"/>
    </source>
</evidence>
<reference evidence="1 2" key="1">
    <citation type="submission" date="2024-04" db="EMBL/GenBank/DDBJ databases">
        <title>Phyllosticta paracitricarpa is synonymous to the EU quarantine fungus P. citricarpa based on phylogenomic analyses.</title>
        <authorList>
            <consortium name="Lawrence Berkeley National Laboratory"/>
            <person name="Van ingen-buijs V.A."/>
            <person name="Van westerhoven A.C."/>
            <person name="Haridas S."/>
            <person name="Skiadas P."/>
            <person name="Martin F."/>
            <person name="Groenewald J.Z."/>
            <person name="Crous P.W."/>
            <person name="Seidl M.F."/>
        </authorList>
    </citation>
    <scope>NUCLEOTIDE SEQUENCE [LARGE SCALE GENOMIC DNA]</scope>
    <source>
        <strain evidence="1 2">CBS 141358</strain>
    </source>
</reference>
<gene>
    <name evidence="1" type="ORF">JOL62DRAFT_573344</name>
</gene>
<keyword evidence="2" id="KW-1185">Reference proteome</keyword>
<dbReference type="EMBL" id="JBBPBF010000014">
    <property type="protein sequence ID" value="KAK7611250.1"/>
    <property type="molecule type" value="Genomic_DNA"/>
</dbReference>
<protein>
    <recommendedName>
        <fullName evidence="3">Secreted protein</fullName>
    </recommendedName>
</protein>
<accession>A0ABR1N7R8</accession>
<comment type="caution">
    <text evidence="1">The sequence shown here is derived from an EMBL/GenBank/DDBJ whole genome shotgun (WGS) entry which is preliminary data.</text>
</comment>
<evidence type="ECO:0000313" key="2">
    <source>
        <dbReference type="Proteomes" id="UP001367316"/>
    </source>
</evidence>
<proteinExistence type="predicted"/>